<comment type="caution">
    <text evidence="2">The sequence shown here is derived from an EMBL/GenBank/DDBJ whole genome shotgun (WGS) entry which is preliminary data.</text>
</comment>
<proteinExistence type="predicted"/>
<keyword evidence="3" id="KW-1185">Reference proteome</keyword>
<gene>
    <name evidence="2" type="ORF">PanWU01x14_301310</name>
</gene>
<evidence type="ECO:0000313" key="2">
    <source>
        <dbReference type="EMBL" id="PON39929.1"/>
    </source>
</evidence>
<dbReference type="AlphaFoldDB" id="A0A2P5ATR9"/>
<protein>
    <submittedName>
        <fullName evidence="2">Uncharacterized protein</fullName>
    </submittedName>
</protein>
<dbReference type="Proteomes" id="UP000237105">
    <property type="component" value="Unassembled WGS sequence"/>
</dbReference>
<reference evidence="3" key="1">
    <citation type="submission" date="2016-06" db="EMBL/GenBank/DDBJ databases">
        <title>Parallel loss of symbiosis genes in relatives of nitrogen-fixing non-legume Parasponia.</title>
        <authorList>
            <person name="Van Velzen R."/>
            <person name="Holmer R."/>
            <person name="Bu F."/>
            <person name="Rutten L."/>
            <person name="Van Zeijl A."/>
            <person name="Liu W."/>
            <person name="Santuari L."/>
            <person name="Cao Q."/>
            <person name="Sharma T."/>
            <person name="Shen D."/>
            <person name="Roswanjaya Y."/>
            <person name="Wardhani T."/>
            <person name="Kalhor M.S."/>
            <person name="Jansen J."/>
            <person name="Van den Hoogen J."/>
            <person name="Gungor B."/>
            <person name="Hartog M."/>
            <person name="Hontelez J."/>
            <person name="Verver J."/>
            <person name="Yang W.-C."/>
            <person name="Schijlen E."/>
            <person name="Repin R."/>
            <person name="Schilthuizen M."/>
            <person name="Schranz E."/>
            <person name="Heidstra R."/>
            <person name="Miyata K."/>
            <person name="Fedorova E."/>
            <person name="Kohlen W."/>
            <person name="Bisseling T."/>
            <person name="Smit S."/>
            <person name="Geurts R."/>
        </authorList>
    </citation>
    <scope>NUCLEOTIDE SEQUENCE [LARGE SCALE GENOMIC DNA]</scope>
    <source>
        <strain evidence="3">cv. WU1-14</strain>
    </source>
</reference>
<feature type="region of interest" description="Disordered" evidence="1">
    <location>
        <begin position="53"/>
        <end position="80"/>
    </location>
</feature>
<accession>A0A2P5ATR9</accession>
<evidence type="ECO:0000256" key="1">
    <source>
        <dbReference type="SAM" id="MobiDB-lite"/>
    </source>
</evidence>
<organism evidence="2 3">
    <name type="scientific">Parasponia andersonii</name>
    <name type="common">Sponia andersonii</name>
    <dbReference type="NCBI Taxonomy" id="3476"/>
    <lineage>
        <taxon>Eukaryota</taxon>
        <taxon>Viridiplantae</taxon>
        <taxon>Streptophyta</taxon>
        <taxon>Embryophyta</taxon>
        <taxon>Tracheophyta</taxon>
        <taxon>Spermatophyta</taxon>
        <taxon>Magnoliopsida</taxon>
        <taxon>eudicotyledons</taxon>
        <taxon>Gunneridae</taxon>
        <taxon>Pentapetalae</taxon>
        <taxon>rosids</taxon>
        <taxon>fabids</taxon>
        <taxon>Rosales</taxon>
        <taxon>Cannabaceae</taxon>
        <taxon>Parasponia</taxon>
    </lineage>
</organism>
<evidence type="ECO:0000313" key="3">
    <source>
        <dbReference type="Proteomes" id="UP000237105"/>
    </source>
</evidence>
<name>A0A2P5ATR9_PARAD</name>
<sequence length="99" mass="11349">MILLYQKLCVTRLIMALFHMAYQKYHKRVQLLFRKLPVGQIVTFVAARGSVVADPRRAPPPSLDDARRQTESTAEALRPPDCRVAEEERNLAMASITRR</sequence>
<dbReference type="EMBL" id="JXTB01000451">
    <property type="protein sequence ID" value="PON39929.1"/>
    <property type="molecule type" value="Genomic_DNA"/>
</dbReference>